<proteinExistence type="predicted"/>
<accession>A0ACB6Z722</accession>
<feature type="non-terminal residue" evidence="1">
    <location>
        <position position="114"/>
    </location>
</feature>
<dbReference type="Proteomes" id="UP000886501">
    <property type="component" value="Unassembled WGS sequence"/>
</dbReference>
<sequence length="114" mass="12724">MPHTYLLSVELSRTLLVIIGTVALICVMYTIFNHKITQQSKYLASWLGSLSRARRGFVPPLNQQESFNRLFEGCTNAVVAAQAALSASWFPWSPRVRGAIELVNEWIASLDTAI</sequence>
<comment type="caution">
    <text evidence="1">The sequence shown here is derived from an EMBL/GenBank/DDBJ whole genome shotgun (WGS) entry which is preliminary data.</text>
</comment>
<evidence type="ECO:0000313" key="2">
    <source>
        <dbReference type="Proteomes" id="UP000886501"/>
    </source>
</evidence>
<organism evidence="1 2">
    <name type="scientific">Thelephora ganbajun</name>
    <name type="common">Ganba fungus</name>
    <dbReference type="NCBI Taxonomy" id="370292"/>
    <lineage>
        <taxon>Eukaryota</taxon>
        <taxon>Fungi</taxon>
        <taxon>Dikarya</taxon>
        <taxon>Basidiomycota</taxon>
        <taxon>Agaricomycotina</taxon>
        <taxon>Agaricomycetes</taxon>
        <taxon>Thelephorales</taxon>
        <taxon>Thelephoraceae</taxon>
        <taxon>Thelephora</taxon>
    </lineage>
</organism>
<keyword evidence="2" id="KW-1185">Reference proteome</keyword>
<dbReference type="EMBL" id="MU118111">
    <property type="protein sequence ID" value="KAF9644956.1"/>
    <property type="molecule type" value="Genomic_DNA"/>
</dbReference>
<protein>
    <submittedName>
        <fullName evidence="1">Uncharacterized protein</fullName>
    </submittedName>
</protein>
<reference evidence="1" key="1">
    <citation type="submission" date="2019-10" db="EMBL/GenBank/DDBJ databases">
        <authorList>
            <consortium name="DOE Joint Genome Institute"/>
            <person name="Kuo A."/>
            <person name="Miyauchi S."/>
            <person name="Kiss E."/>
            <person name="Drula E."/>
            <person name="Kohler A."/>
            <person name="Sanchez-Garcia M."/>
            <person name="Andreopoulos B."/>
            <person name="Barry K.W."/>
            <person name="Bonito G."/>
            <person name="Buee M."/>
            <person name="Carver A."/>
            <person name="Chen C."/>
            <person name="Cichocki N."/>
            <person name="Clum A."/>
            <person name="Culley D."/>
            <person name="Crous P.W."/>
            <person name="Fauchery L."/>
            <person name="Girlanda M."/>
            <person name="Hayes R."/>
            <person name="Keri Z."/>
            <person name="Labutti K."/>
            <person name="Lipzen A."/>
            <person name="Lombard V."/>
            <person name="Magnuson J."/>
            <person name="Maillard F."/>
            <person name="Morin E."/>
            <person name="Murat C."/>
            <person name="Nolan M."/>
            <person name="Ohm R."/>
            <person name="Pangilinan J."/>
            <person name="Pereira M."/>
            <person name="Perotto S."/>
            <person name="Peter M."/>
            <person name="Riley R."/>
            <person name="Sitrit Y."/>
            <person name="Stielow B."/>
            <person name="Szollosi G."/>
            <person name="Zifcakova L."/>
            <person name="Stursova M."/>
            <person name="Spatafora J.W."/>
            <person name="Tedersoo L."/>
            <person name="Vaario L.-M."/>
            <person name="Yamada A."/>
            <person name="Yan M."/>
            <person name="Wang P."/>
            <person name="Xu J."/>
            <person name="Bruns T."/>
            <person name="Baldrian P."/>
            <person name="Vilgalys R."/>
            <person name="Henrissat B."/>
            <person name="Grigoriev I.V."/>
            <person name="Hibbett D."/>
            <person name="Nagy L.G."/>
            <person name="Martin F.M."/>
        </authorList>
    </citation>
    <scope>NUCLEOTIDE SEQUENCE</scope>
    <source>
        <strain evidence="1">P2</strain>
    </source>
</reference>
<gene>
    <name evidence="1" type="ORF">BDM02DRAFT_3121040</name>
</gene>
<name>A0ACB6Z722_THEGA</name>
<reference evidence="1" key="2">
    <citation type="journal article" date="2020" name="Nat. Commun.">
        <title>Large-scale genome sequencing of mycorrhizal fungi provides insights into the early evolution of symbiotic traits.</title>
        <authorList>
            <person name="Miyauchi S."/>
            <person name="Kiss E."/>
            <person name="Kuo A."/>
            <person name="Drula E."/>
            <person name="Kohler A."/>
            <person name="Sanchez-Garcia M."/>
            <person name="Morin E."/>
            <person name="Andreopoulos B."/>
            <person name="Barry K.W."/>
            <person name="Bonito G."/>
            <person name="Buee M."/>
            <person name="Carver A."/>
            <person name="Chen C."/>
            <person name="Cichocki N."/>
            <person name="Clum A."/>
            <person name="Culley D."/>
            <person name="Crous P.W."/>
            <person name="Fauchery L."/>
            <person name="Girlanda M."/>
            <person name="Hayes R.D."/>
            <person name="Keri Z."/>
            <person name="LaButti K."/>
            <person name="Lipzen A."/>
            <person name="Lombard V."/>
            <person name="Magnuson J."/>
            <person name="Maillard F."/>
            <person name="Murat C."/>
            <person name="Nolan M."/>
            <person name="Ohm R.A."/>
            <person name="Pangilinan J."/>
            <person name="Pereira M.F."/>
            <person name="Perotto S."/>
            <person name="Peter M."/>
            <person name="Pfister S."/>
            <person name="Riley R."/>
            <person name="Sitrit Y."/>
            <person name="Stielow J.B."/>
            <person name="Szollosi G."/>
            <person name="Zifcakova L."/>
            <person name="Stursova M."/>
            <person name="Spatafora J.W."/>
            <person name="Tedersoo L."/>
            <person name="Vaario L.M."/>
            <person name="Yamada A."/>
            <person name="Yan M."/>
            <person name="Wang P."/>
            <person name="Xu J."/>
            <person name="Bruns T."/>
            <person name="Baldrian P."/>
            <person name="Vilgalys R."/>
            <person name="Dunand C."/>
            <person name="Henrissat B."/>
            <person name="Grigoriev I.V."/>
            <person name="Hibbett D."/>
            <person name="Nagy L.G."/>
            <person name="Martin F.M."/>
        </authorList>
    </citation>
    <scope>NUCLEOTIDE SEQUENCE</scope>
    <source>
        <strain evidence="1">P2</strain>
    </source>
</reference>
<evidence type="ECO:0000313" key="1">
    <source>
        <dbReference type="EMBL" id="KAF9644956.1"/>
    </source>
</evidence>